<feature type="non-terminal residue" evidence="2">
    <location>
        <position position="80"/>
    </location>
</feature>
<proteinExistence type="predicted"/>
<keyword evidence="1" id="KW-0812">Transmembrane</keyword>
<dbReference type="Proteomes" id="UP001381693">
    <property type="component" value="Unassembled WGS sequence"/>
</dbReference>
<dbReference type="EMBL" id="JAXCGZ010008175">
    <property type="protein sequence ID" value="KAK7077870.1"/>
    <property type="molecule type" value="Genomic_DNA"/>
</dbReference>
<comment type="caution">
    <text evidence="2">The sequence shown here is derived from an EMBL/GenBank/DDBJ whole genome shotgun (WGS) entry which is preliminary data.</text>
</comment>
<keyword evidence="3" id="KW-1185">Reference proteome</keyword>
<gene>
    <name evidence="2" type="ORF">SK128_000226</name>
</gene>
<evidence type="ECO:0000256" key="1">
    <source>
        <dbReference type="SAM" id="Phobius"/>
    </source>
</evidence>
<protein>
    <submittedName>
        <fullName evidence="2">Uncharacterized protein</fullName>
    </submittedName>
</protein>
<dbReference type="AlphaFoldDB" id="A0AAN8XEY4"/>
<organism evidence="2 3">
    <name type="scientific">Halocaridina rubra</name>
    <name type="common">Hawaiian red shrimp</name>
    <dbReference type="NCBI Taxonomy" id="373956"/>
    <lineage>
        <taxon>Eukaryota</taxon>
        <taxon>Metazoa</taxon>
        <taxon>Ecdysozoa</taxon>
        <taxon>Arthropoda</taxon>
        <taxon>Crustacea</taxon>
        <taxon>Multicrustacea</taxon>
        <taxon>Malacostraca</taxon>
        <taxon>Eumalacostraca</taxon>
        <taxon>Eucarida</taxon>
        <taxon>Decapoda</taxon>
        <taxon>Pleocyemata</taxon>
        <taxon>Caridea</taxon>
        <taxon>Atyoidea</taxon>
        <taxon>Atyidae</taxon>
        <taxon>Halocaridina</taxon>
    </lineage>
</organism>
<feature type="transmembrane region" description="Helical" evidence="1">
    <location>
        <begin position="35"/>
        <end position="59"/>
    </location>
</feature>
<name>A0AAN8XEY4_HALRR</name>
<feature type="transmembrane region" description="Helical" evidence="1">
    <location>
        <begin position="5"/>
        <end position="23"/>
    </location>
</feature>
<accession>A0AAN8XEY4</accession>
<reference evidence="2 3" key="1">
    <citation type="submission" date="2023-11" db="EMBL/GenBank/DDBJ databases">
        <title>Halocaridina rubra genome assembly.</title>
        <authorList>
            <person name="Smith C."/>
        </authorList>
    </citation>
    <scope>NUCLEOTIDE SEQUENCE [LARGE SCALE GENOMIC DNA]</scope>
    <source>
        <strain evidence="2">EP-1</strain>
        <tissue evidence="2">Whole</tissue>
    </source>
</reference>
<evidence type="ECO:0000313" key="2">
    <source>
        <dbReference type="EMBL" id="KAK7077870.1"/>
    </source>
</evidence>
<keyword evidence="1" id="KW-1133">Transmembrane helix</keyword>
<evidence type="ECO:0000313" key="3">
    <source>
        <dbReference type="Proteomes" id="UP001381693"/>
    </source>
</evidence>
<feature type="non-terminal residue" evidence="2">
    <location>
        <position position="1"/>
    </location>
</feature>
<sequence length="80" mass="8670">IVTWIGAASVLVVSVLTLISLIMDSPSSHETPAAITSWVAAAYCFGAIAFQFDIHPMILTVQMDMRKKHQLPLAIIIAFS</sequence>
<keyword evidence="1" id="KW-0472">Membrane</keyword>